<accession>A0A382L3X6</accession>
<evidence type="ECO:0008006" key="2">
    <source>
        <dbReference type="Google" id="ProtNLM"/>
    </source>
</evidence>
<proteinExistence type="predicted"/>
<sequence length="57" mass="6286">MLEQSEPCPVCTCTDVGYEFRAGNRRLFRCGDCDLLFVPQSGKGEAQSIDVESQVIS</sequence>
<name>A0A382L3X6_9ZZZZ</name>
<protein>
    <recommendedName>
        <fullName evidence="2">Transposase zinc-ribbon domain-containing protein</fullName>
    </recommendedName>
</protein>
<gene>
    <name evidence="1" type="ORF">METZ01_LOCUS282541</name>
</gene>
<feature type="non-terminal residue" evidence="1">
    <location>
        <position position="57"/>
    </location>
</feature>
<evidence type="ECO:0000313" key="1">
    <source>
        <dbReference type="EMBL" id="SVC29687.1"/>
    </source>
</evidence>
<dbReference type="AlphaFoldDB" id="A0A382L3X6"/>
<dbReference type="EMBL" id="UINC01083716">
    <property type="protein sequence ID" value="SVC29687.1"/>
    <property type="molecule type" value="Genomic_DNA"/>
</dbReference>
<reference evidence="1" key="1">
    <citation type="submission" date="2018-05" db="EMBL/GenBank/DDBJ databases">
        <authorList>
            <person name="Lanie J.A."/>
            <person name="Ng W.-L."/>
            <person name="Kazmierczak K.M."/>
            <person name="Andrzejewski T.M."/>
            <person name="Davidsen T.M."/>
            <person name="Wayne K.J."/>
            <person name="Tettelin H."/>
            <person name="Glass J.I."/>
            <person name="Rusch D."/>
            <person name="Podicherti R."/>
            <person name="Tsui H.-C.T."/>
            <person name="Winkler M.E."/>
        </authorList>
    </citation>
    <scope>NUCLEOTIDE SEQUENCE</scope>
</reference>
<organism evidence="1">
    <name type="scientific">marine metagenome</name>
    <dbReference type="NCBI Taxonomy" id="408172"/>
    <lineage>
        <taxon>unclassified sequences</taxon>
        <taxon>metagenomes</taxon>
        <taxon>ecological metagenomes</taxon>
    </lineage>
</organism>